<dbReference type="Proteomes" id="UP000004263">
    <property type="component" value="Unassembled WGS sequence"/>
</dbReference>
<evidence type="ECO:0000313" key="13">
    <source>
        <dbReference type="Proteomes" id="UP000004263"/>
    </source>
</evidence>
<comment type="caution">
    <text evidence="12">The sequence shown here is derived from an EMBL/GenBank/DDBJ whole genome shotgun (WGS) entry which is preliminary data.</text>
</comment>
<dbReference type="PANTHER" id="PTHR47861:SF3">
    <property type="entry name" value="FKBP-TYPE PEPTIDYL-PROLYL CIS-TRANS ISOMERASE SLYD"/>
    <property type="match status" value="1"/>
</dbReference>
<evidence type="ECO:0000256" key="7">
    <source>
        <dbReference type="ARBA" id="ARBA00023235"/>
    </source>
</evidence>
<dbReference type="PANTHER" id="PTHR47861">
    <property type="entry name" value="FKBP-TYPE PEPTIDYL-PROLYL CIS-TRANS ISOMERASE SLYD"/>
    <property type="match status" value="1"/>
</dbReference>
<evidence type="ECO:0000256" key="4">
    <source>
        <dbReference type="ARBA" id="ARBA00022490"/>
    </source>
</evidence>
<keyword evidence="5 9" id="KW-0697">Rotamase</keyword>
<evidence type="ECO:0000256" key="3">
    <source>
        <dbReference type="ARBA" id="ARBA00006577"/>
    </source>
</evidence>
<comment type="subcellular location">
    <subcellularLocation>
        <location evidence="2">Cytoplasm</location>
    </subcellularLocation>
</comment>
<evidence type="ECO:0000313" key="12">
    <source>
        <dbReference type="EMBL" id="EAT11575.1"/>
    </source>
</evidence>
<dbReference type="HOGENOM" id="CLU_098197_1_0_6"/>
<comment type="catalytic activity">
    <reaction evidence="1 9 10">
        <text>[protein]-peptidylproline (omega=180) = [protein]-peptidylproline (omega=0)</text>
        <dbReference type="Rhea" id="RHEA:16237"/>
        <dbReference type="Rhea" id="RHEA-COMP:10747"/>
        <dbReference type="Rhea" id="RHEA-COMP:10748"/>
        <dbReference type="ChEBI" id="CHEBI:83833"/>
        <dbReference type="ChEBI" id="CHEBI:83834"/>
        <dbReference type="EC" id="5.2.1.8"/>
    </reaction>
</comment>
<accession>Q1MZY8</accession>
<dbReference type="Gene3D" id="3.10.50.40">
    <property type="match status" value="1"/>
</dbReference>
<name>Q1MZY8_9GAMM</name>
<comment type="function">
    <text evidence="8">Also involved in hydrogenase metallocenter assembly, probably by participating in the nickel insertion step. This function in hydrogenase biosynthesis requires chaperone activity and the presence of the metal-binding domain, but not PPIase activity.</text>
</comment>
<dbReference type="RefSeq" id="WP_007019186.1">
    <property type="nucleotide sequence ID" value="NZ_CH724121.1"/>
</dbReference>
<protein>
    <recommendedName>
        <fullName evidence="10">Peptidyl-prolyl cis-trans isomerase</fullName>
        <ecNumber evidence="10">5.2.1.8</ecNumber>
    </recommendedName>
</protein>
<keyword evidence="6" id="KW-0143">Chaperone</keyword>
<gene>
    <name evidence="12" type="ORF">RED65_02854</name>
</gene>
<dbReference type="Pfam" id="PF00254">
    <property type="entry name" value="FKBP_C"/>
    <property type="match status" value="1"/>
</dbReference>
<evidence type="ECO:0000256" key="1">
    <source>
        <dbReference type="ARBA" id="ARBA00000971"/>
    </source>
</evidence>
<evidence type="ECO:0000256" key="9">
    <source>
        <dbReference type="PROSITE-ProRule" id="PRU00277"/>
    </source>
</evidence>
<dbReference type="STRING" id="207949.RED65_02854"/>
<evidence type="ECO:0000256" key="8">
    <source>
        <dbReference type="ARBA" id="ARBA00037071"/>
    </source>
</evidence>
<evidence type="ECO:0000259" key="11">
    <source>
        <dbReference type="PROSITE" id="PS50059"/>
    </source>
</evidence>
<evidence type="ECO:0000256" key="5">
    <source>
        <dbReference type="ARBA" id="ARBA00023110"/>
    </source>
</evidence>
<dbReference type="GO" id="GO:0042026">
    <property type="term" value="P:protein refolding"/>
    <property type="evidence" value="ECO:0007669"/>
    <property type="project" value="UniProtKB-ARBA"/>
</dbReference>
<reference evidence="12 13" key="1">
    <citation type="submission" date="2006-03" db="EMBL/GenBank/DDBJ databases">
        <authorList>
            <person name="Pinhassi J."/>
            <person name="Pedros-Alio C."/>
            <person name="Ferriera S."/>
            <person name="Johnson J."/>
            <person name="Kravitz S."/>
            <person name="Halpern A."/>
            <person name="Remington K."/>
            <person name="Beeson K."/>
            <person name="Tran B."/>
            <person name="Rogers Y.-H."/>
            <person name="Friedman R."/>
            <person name="Venter J.C."/>
        </authorList>
    </citation>
    <scope>NUCLEOTIDE SEQUENCE [LARGE SCALE GENOMIC DNA]</scope>
    <source>
        <strain evidence="12 13">RED65</strain>
    </source>
</reference>
<organism evidence="12 13">
    <name type="scientific">Bermanella marisrubri</name>
    <dbReference type="NCBI Taxonomy" id="207949"/>
    <lineage>
        <taxon>Bacteria</taxon>
        <taxon>Pseudomonadati</taxon>
        <taxon>Pseudomonadota</taxon>
        <taxon>Gammaproteobacteria</taxon>
        <taxon>Oceanospirillales</taxon>
        <taxon>Oceanospirillaceae</taxon>
        <taxon>Bermanella</taxon>
    </lineage>
</organism>
<dbReference type="InterPro" id="IPR046357">
    <property type="entry name" value="PPIase_dom_sf"/>
</dbReference>
<dbReference type="EMBL" id="AAQH01000016">
    <property type="protein sequence ID" value="EAT11575.1"/>
    <property type="molecule type" value="Genomic_DNA"/>
</dbReference>
<evidence type="ECO:0000256" key="10">
    <source>
        <dbReference type="RuleBase" id="RU003915"/>
    </source>
</evidence>
<dbReference type="InterPro" id="IPR001179">
    <property type="entry name" value="PPIase_FKBP_dom"/>
</dbReference>
<keyword evidence="13" id="KW-1185">Reference proteome</keyword>
<proteinExistence type="inferred from homology"/>
<dbReference type="EC" id="5.2.1.8" evidence="10"/>
<dbReference type="SUPFAM" id="SSF54534">
    <property type="entry name" value="FKBP-like"/>
    <property type="match status" value="1"/>
</dbReference>
<dbReference type="GO" id="GO:0005737">
    <property type="term" value="C:cytoplasm"/>
    <property type="evidence" value="ECO:0007669"/>
    <property type="project" value="UniProtKB-SubCell"/>
</dbReference>
<keyword evidence="4" id="KW-0963">Cytoplasm</keyword>
<evidence type="ECO:0000256" key="6">
    <source>
        <dbReference type="ARBA" id="ARBA00023186"/>
    </source>
</evidence>
<dbReference type="GO" id="GO:0003755">
    <property type="term" value="F:peptidyl-prolyl cis-trans isomerase activity"/>
    <property type="evidence" value="ECO:0007669"/>
    <property type="project" value="UniProtKB-UniRule"/>
</dbReference>
<feature type="domain" description="PPIase FKBP-type" evidence="11">
    <location>
        <begin position="6"/>
        <end position="80"/>
    </location>
</feature>
<evidence type="ECO:0000256" key="2">
    <source>
        <dbReference type="ARBA" id="ARBA00004496"/>
    </source>
</evidence>
<dbReference type="OrthoDB" id="9808891at2"/>
<dbReference type="AlphaFoldDB" id="Q1MZY8"/>
<dbReference type="PROSITE" id="PS50059">
    <property type="entry name" value="FKBP_PPIASE"/>
    <property type="match status" value="1"/>
</dbReference>
<keyword evidence="7 9" id="KW-0413">Isomerase</keyword>
<sequence>MSIEKDKVVYFHYTLSGEDGQTFETSTGSHPMTYLHGHNNILPALEAEFVGKNEGDQFQVTLPPEKAYGMRNEEGVQRIPIKHLATKGKLQKGMAVKVNTDKGLRDVTIVKVGKFNVDVDTNHPLAGKTLTFDISIEEVRAAEAEELSHGHVHGVGGHQH</sequence>
<comment type="similarity">
    <text evidence="3 10">Belongs to the FKBP-type PPIase family.</text>
</comment>